<dbReference type="PANTHER" id="PTHR24300">
    <property type="entry name" value="CYTOCHROME P450 508A4-RELATED"/>
    <property type="match status" value="1"/>
</dbReference>
<evidence type="ECO:0000256" key="6">
    <source>
        <dbReference type="ARBA" id="ARBA00023004"/>
    </source>
</evidence>
<dbReference type="GO" id="GO:0006082">
    <property type="term" value="P:organic acid metabolic process"/>
    <property type="evidence" value="ECO:0007669"/>
    <property type="project" value="TreeGrafter"/>
</dbReference>
<gene>
    <name evidence="8" type="ORF">Fcan01_17643</name>
</gene>
<dbReference type="PANTHER" id="PTHR24300:SF376">
    <property type="entry name" value="CYTOCHROME P450 15A1"/>
    <property type="match status" value="1"/>
</dbReference>
<dbReference type="GO" id="GO:0005737">
    <property type="term" value="C:cytoplasm"/>
    <property type="evidence" value="ECO:0007669"/>
    <property type="project" value="TreeGrafter"/>
</dbReference>
<dbReference type="GO" id="GO:0005506">
    <property type="term" value="F:iron ion binding"/>
    <property type="evidence" value="ECO:0007669"/>
    <property type="project" value="InterPro"/>
</dbReference>
<keyword evidence="5" id="KW-0560">Oxidoreductase</keyword>
<dbReference type="EMBL" id="LNIX01000013">
    <property type="protein sequence ID" value="OXA47347.1"/>
    <property type="molecule type" value="Genomic_DNA"/>
</dbReference>
<evidence type="ECO:0000256" key="7">
    <source>
        <dbReference type="ARBA" id="ARBA00023033"/>
    </source>
</evidence>
<dbReference type="Pfam" id="PF00067">
    <property type="entry name" value="p450"/>
    <property type="match status" value="1"/>
</dbReference>
<accession>A0A226DRQ1</accession>
<evidence type="ECO:0000256" key="4">
    <source>
        <dbReference type="ARBA" id="ARBA00022723"/>
    </source>
</evidence>
<keyword evidence="7" id="KW-0503">Monooxygenase</keyword>
<dbReference type="GO" id="GO:0006805">
    <property type="term" value="P:xenobiotic metabolic process"/>
    <property type="evidence" value="ECO:0007669"/>
    <property type="project" value="TreeGrafter"/>
</dbReference>
<dbReference type="GO" id="GO:0016712">
    <property type="term" value="F:oxidoreductase activity, acting on paired donors, with incorporation or reduction of molecular oxygen, reduced flavin or flavoprotein as one donor, and incorporation of one atom of oxygen"/>
    <property type="evidence" value="ECO:0007669"/>
    <property type="project" value="TreeGrafter"/>
</dbReference>
<evidence type="ECO:0000313" key="8">
    <source>
        <dbReference type="EMBL" id="OXA47347.1"/>
    </source>
</evidence>
<name>A0A226DRQ1_FOLCA</name>
<dbReference type="InterPro" id="IPR036396">
    <property type="entry name" value="Cyt_P450_sf"/>
</dbReference>
<comment type="cofactor">
    <cofactor evidence="1">
        <name>heme</name>
        <dbReference type="ChEBI" id="CHEBI:30413"/>
    </cofactor>
</comment>
<organism evidence="8 9">
    <name type="scientific">Folsomia candida</name>
    <name type="common">Springtail</name>
    <dbReference type="NCBI Taxonomy" id="158441"/>
    <lineage>
        <taxon>Eukaryota</taxon>
        <taxon>Metazoa</taxon>
        <taxon>Ecdysozoa</taxon>
        <taxon>Arthropoda</taxon>
        <taxon>Hexapoda</taxon>
        <taxon>Collembola</taxon>
        <taxon>Entomobryomorpha</taxon>
        <taxon>Isotomoidea</taxon>
        <taxon>Isotomidae</taxon>
        <taxon>Proisotominae</taxon>
        <taxon>Folsomia</taxon>
    </lineage>
</organism>
<dbReference type="InterPro" id="IPR050182">
    <property type="entry name" value="Cytochrome_P450_fam2"/>
</dbReference>
<dbReference type="SUPFAM" id="SSF48264">
    <property type="entry name" value="Cytochrome P450"/>
    <property type="match status" value="2"/>
</dbReference>
<evidence type="ECO:0000256" key="5">
    <source>
        <dbReference type="ARBA" id="ARBA00023002"/>
    </source>
</evidence>
<evidence type="ECO:0000313" key="9">
    <source>
        <dbReference type="Proteomes" id="UP000198287"/>
    </source>
</evidence>
<keyword evidence="3" id="KW-0349">Heme</keyword>
<dbReference type="GO" id="GO:0008395">
    <property type="term" value="F:steroid hydroxylase activity"/>
    <property type="evidence" value="ECO:0007669"/>
    <property type="project" value="TreeGrafter"/>
</dbReference>
<comment type="similarity">
    <text evidence="2">Belongs to the cytochrome P450 family.</text>
</comment>
<dbReference type="Gene3D" id="1.10.630.10">
    <property type="entry name" value="Cytochrome P450"/>
    <property type="match status" value="2"/>
</dbReference>
<dbReference type="InterPro" id="IPR001128">
    <property type="entry name" value="Cyt_P450"/>
</dbReference>
<keyword evidence="9" id="KW-1185">Reference proteome</keyword>
<sequence length="331" mass="37561">MRLHFEDKKVWGDPEVFRPERFINQAGEIVNTKNIISFSFVVLASKEAMQTVLTEEGSYGRDVSGMLGERCFNKNLGIVTAQGEIWEKSRIWTFKTLKNLGFGKSAEVEGYVQIDKKMGTEGAVEVELLFSPAILSIMWQLMVGRISKADEPLINVLSENINKFVLSSAFAAGLVTAFPVLRHIFPRWTGYNVQMAFFTVSHEIAENLYAESELKLKSSPDTEPATNMVDAFVQNCVTEPSNVFNRSNFQLIFMDLILAGTETTSTFMEACVLYLFVVSYPHVQEKVYQEILRVAPDGRPLKFSDRQKYIHNVKSVTFILHNPKLSLYYAF</sequence>
<dbReference type="Proteomes" id="UP000198287">
    <property type="component" value="Unassembled WGS sequence"/>
</dbReference>
<dbReference type="OrthoDB" id="1055148at2759"/>
<dbReference type="AlphaFoldDB" id="A0A226DRQ1"/>
<dbReference type="GO" id="GO:0020037">
    <property type="term" value="F:heme binding"/>
    <property type="evidence" value="ECO:0007669"/>
    <property type="project" value="InterPro"/>
</dbReference>
<keyword evidence="4" id="KW-0479">Metal-binding</keyword>
<comment type="caution">
    <text evidence="8">The sequence shown here is derived from an EMBL/GenBank/DDBJ whole genome shotgun (WGS) entry which is preliminary data.</text>
</comment>
<reference evidence="8 9" key="1">
    <citation type="submission" date="2015-12" db="EMBL/GenBank/DDBJ databases">
        <title>The genome of Folsomia candida.</title>
        <authorList>
            <person name="Faddeeva A."/>
            <person name="Derks M.F."/>
            <person name="Anvar Y."/>
            <person name="Smit S."/>
            <person name="Van Straalen N."/>
            <person name="Roelofs D."/>
        </authorList>
    </citation>
    <scope>NUCLEOTIDE SEQUENCE [LARGE SCALE GENOMIC DNA]</scope>
    <source>
        <strain evidence="8 9">VU population</strain>
        <tissue evidence="8">Whole body</tissue>
    </source>
</reference>
<evidence type="ECO:0000256" key="2">
    <source>
        <dbReference type="ARBA" id="ARBA00010617"/>
    </source>
</evidence>
<keyword evidence="6" id="KW-0408">Iron</keyword>
<proteinExistence type="inferred from homology"/>
<protein>
    <submittedName>
        <fullName evidence="8">Putative cytochrome P450 303a1</fullName>
    </submittedName>
</protein>
<evidence type="ECO:0000256" key="3">
    <source>
        <dbReference type="ARBA" id="ARBA00022617"/>
    </source>
</evidence>
<evidence type="ECO:0000256" key="1">
    <source>
        <dbReference type="ARBA" id="ARBA00001971"/>
    </source>
</evidence>